<dbReference type="EMBL" id="MCOG01000263">
    <property type="protein sequence ID" value="ORY21540.1"/>
    <property type="molecule type" value="Genomic_DNA"/>
</dbReference>
<dbReference type="Proteomes" id="UP000193920">
    <property type="component" value="Unassembled WGS sequence"/>
</dbReference>
<dbReference type="STRING" id="1754190.A0A1Y2AGX2"/>
<dbReference type="OrthoDB" id="47059at2759"/>
<organism evidence="1 2">
    <name type="scientific">Neocallimastix californiae</name>
    <dbReference type="NCBI Taxonomy" id="1754190"/>
    <lineage>
        <taxon>Eukaryota</taxon>
        <taxon>Fungi</taxon>
        <taxon>Fungi incertae sedis</taxon>
        <taxon>Chytridiomycota</taxon>
        <taxon>Chytridiomycota incertae sedis</taxon>
        <taxon>Neocallimastigomycetes</taxon>
        <taxon>Neocallimastigales</taxon>
        <taxon>Neocallimastigaceae</taxon>
        <taxon>Neocallimastix</taxon>
    </lineage>
</organism>
<sequence length="106" mass="11667">MPDIIAGSAGEFYKFRDLKPIILSDGPAGLSIIRDYFIDENGNAQSTSGKFPDSTLEIIPDDAKPSLSFLFLNIPEGVKFHHQYTTAIPIATAYAQSWNIEICSKD</sequence>
<accession>A0A1Y2AGX2</accession>
<evidence type="ECO:0000313" key="2">
    <source>
        <dbReference type="Proteomes" id="UP000193920"/>
    </source>
</evidence>
<dbReference type="AlphaFoldDB" id="A0A1Y2AGX2"/>
<protein>
    <submittedName>
        <fullName evidence="1">Uncharacterized protein</fullName>
    </submittedName>
</protein>
<comment type="caution">
    <text evidence="1">The sequence shown here is derived from an EMBL/GenBank/DDBJ whole genome shotgun (WGS) entry which is preliminary data.</text>
</comment>
<reference evidence="1 2" key="1">
    <citation type="submission" date="2016-08" db="EMBL/GenBank/DDBJ databases">
        <title>A Parts List for Fungal Cellulosomes Revealed by Comparative Genomics.</title>
        <authorList>
            <consortium name="DOE Joint Genome Institute"/>
            <person name="Haitjema C.H."/>
            <person name="Gilmore S.P."/>
            <person name="Henske J.K."/>
            <person name="Solomon K.V."/>
            <person name="De Groot R."/>
            <person name="Kuo A."/>
            <person name="Mondo S.J."/>
            <person name="Salamov A.A."/>
            <person name="Labutti K."/>
            <person name="Zhao Z."/>
            <person name="Chiniquy J."/>
            <person name="Barry K."/>
            <person name="Brewer H.M."/>
            <person name="Purvine S.O."/>
            <person name="Wright A.T."/>
            <person name="Boxma B."/>
            <person name="Van Alen T."/>
            <person name="Hackstein J.H."/>
            <person name="Baker S.E."/>
            <person name="Grigoriev I.V."/>
            <person name="O'Malley M.A."/>
        </authorList>
    </citation>
    <scope>NUCLEOTIDE SEQUENCE [LARGE SCALE GENOMIC DNA]</scope>
    <source>
        <strain evidence="1 2">G1</strain>
    </source>
</reference>
<gene>
    <name evidence="1" type="ORF">LY90DRAFT_676212</name>
</gene>
<evidence type="ECO:0000313" key="1">
    <source>
        <dbReference type="EMBL" id="ORY21540.1"/>
    </source>
</evidence>
<name>A0A1Y2AGX2_9FUNG</name>
<proteinExistence type="predicted"/>
<keyword evidence="2" id="KW-1185">Reference proteome</keyword>